<reference evidence="2 3" key="1">
    <citation type="submission" date="2023-03" db="EMBL/GenBank/DDBJ databases">
        <title>High-quality genome of Scylla paramamosain provides insights in environmental adaptation.</title>
        <authorList>
            <person name="Zhang L."/>
        </authorList>
    </citation>
    <scope>NUCLEOTIDE SEQUENCE [LARGE SCALE GENOMIC DNA]</scope>
    <source>
        <strain evidence="2">LZ_2023a</strain>
        <tissue evidence="2">Muscle</tissue>
    </source>
</reference>
<name>A0AAW0UDK8_SCYPA</name>
<evidence type="ECO:0000313" key="3">
    <source>
        <dbReference type="Proteomes" id="UP001487740"/>
    </source>
</evidence>
<feature type="compositionally biased region" description="Basic and acidic residues" evidence="1">
    <location>
        <begin position="11"/>
        <end position="21"/>
    </location>
</feature>
<evidence type="ECO:0000256" key="1">
    <source>
        <dbReference type="SAM" id="MobiDB-lite"/>
    </source>
</evidence>
<feature type="compositionally biased region" description="Polar residues" evidence="1">
    <location>
        <begin position="68"/>
        <end position="80"/>
    </location>
</feature>
<feature type="region of interest" description="Disordered" evidence="1">
    <location>
        <begin position="1"/>
        <end position="25"/>
    </location>
</feature>
<gene>
    <name evidence="2" type="ORF">O3P69_004865</name>
</gene>
<proteinExistence type="predicted"/>
<keyword evidence="3" id="KW-1185">Reference proteome</keyword>
<feature type="region of interest" description="Disordered" evidence="1">
    <location>
        <begin position="51"/>
        <end position="86"/>
    </location>
</feature>
<protein>
    <submittedName>
        <fullName evidence="2">Uncharacterized protein</fullName>
    </submittedName>
</protein>
<comment type="caution">
    <text evidence="2">The sequence shown here is derived from an EMBL/GenBank/DDBJ whole genome shotgun (WGS) entry which is preliminary data.</text>
</comment>
<dbReference type="AlphaFoldDB" id="A0AAW0UDK8"/>
<dbReference type="EMBL" id="JARAKH010000014">
    <property type="protein sequence ID" value="KAK8397418.1"/>
    <property type="molecule type" value="Genomic_DNA"/>
</dbReference>
<evidence type="ECO:0000313" key="2">
    <source>
        <dbReference type="EMBL" id="KAK8397418.1"/>
    </source>
</evidence>
<dbReference type="Proteomes" id="UP001487740">
    <property type="component" value="Unassembled WGS sequence"/>
</dbReference>
<sequence length="86" mass="9047">MSVKEGATGGRSERRGMERELNPSPHLFLFPSPLCRISAAALAVVSVSPGCVSGRGWQEEGPPLHAPSTPQHAHNTSGHPTNPKKG</sequence>
<organism evidence="2 3">
    <name type="scientific">Scylla paramamosain</name>
    <name type="common">Mud crab</name>
    <dbReference type="NCBI Taxonomy" id="85552"/>
    <lineage>
        <taxon>Eukaryota</taxon>
        <taxon>Metazoa</taxon>
        <taxon>Ecdysozoa</taxon>
        <taxon>Arthropoda</taxon>
        <taxon>Crustacea</taxon>
        <taxon>Multicrustacea</taxon>
        <taxon>Malacostraca</taxon>
        <taxon>Eumalacostraca</taxon>
        <taxon>Eucarida</taxon>
        <taxon>Decapoda</taxon>
        <taxon>Pleocyemata</taxon>
        <taxon>Brachyura</taxon>
        <taxon>Eubrachyura</taxon>
        <taxon>Portunoidea</taxon>
        <taxon>Portunidae</taxon>
        <taxon>Portuninae</taxon>
        <taxon>Scylla</taxon>
    </lineage>
</organism>
<accession>A0AAW0UDK8</accession>